<feature type="domain" description="Sigma-54 factor interaction" evidence="5">
    <location>
        <begin position="1"/>
        <end position="77"/>
    </location>
</feature>
<dbReference type="PRINTS" id="PR01590">
    <property type="entry name" value="HTHFIS"/>
</dbReference>
<dbReference type="InterPro" id="IPR002197">
    <property type="entry name" value="HTH_Fis"/>
</dbReference>
<dbReference type="InterPro" id="IPR027417">
    <property type="entry name" value="P-loop_NTPase"/>
</dbReference>
<dbReference type="Proteomes" id="UP000249645">
    <property type="component" value="Unassembled WGS sequence"/>
</dbReference>
<dbReference type="PROSITE" id="PS50045">
    <property type="entry name" value="SIGMA54_INTERACT_4"/>
    <property type="match status" value="1"/>
</dbReference>
<dbReference type="InterPro" id="IPR025944">
    <property type="entry name" value="Sigma_54_int_dom_CS"/>
</dbReference>
<dbReference type="AlphaFoldDB" id="A0A2W5GIW0"/>
<evidence type="ECO:0000256" key="1">
    <source>
        <dbReference type="ARBA" id="ARBA00022741"/>
    </source>
</evidence>
<proteinExistence type="predicted"/>
<evidence type="ECO:0000259" key="5">
    <source>
        <dbReference type="PROSITE" id="PS50045"/>
    </source>
</evidence>
<dbReference type="Pfam" id="PF02954">
    <property type="entry name" value="HTH_8"/>
    <property type="match status" value="1"/>
</dbReference>
<keyword evidence="3" id="KW-0805">Transcription regulation</keyword>
<gene>
    <name evidence="6" type="ORF">DI598_17265</name>
</gene>
<keyword evidence="1" id="KW-0547">Nucleotide-binding</keyword>
<evidence type="ECO:0000256" key="4">
    <source>
        <dbReference type="ARBA" id="ARBA00023163"/>
    </source>
</evidence>
<dbReference type="InterPro" id="IPR002078">
    <property type="entry name" value="Sigma_54_int"/>
</dbReference>
<evidence type="ECO:0000313" key="6">
    <source>
        <dbReference type="EMBL" id="PZP42139.1"/>
    </source>
</evidence>
<name>A0A2W5GIW0_9SPHI</name>
<feature type="non-terminal residue" evidence="6">
    <location>
        <position position="1"/>
    </location>
</feature>
<dbReference type="Gene3D" id="1.10.10.60">
    <property type="entry name" value="Homeodomain-like"/>
    <property type="match status" value="1"/>
</dbReference>
<dbReference type="Pfam" id="PF25601">
    <property type="entry name" value="AAA_lid_14"/>
    <property type="match status" value="1"/>
</dbReference>
<dbReference type="InterPro" id="IPR058031">
    <property type="entry name" value="AAA_lid_NorR"/>
</dbReference>
<evidence type="ECO:0000256" key="2">
    <source>
        <dbReference type="ARBA" id="ARBA00022840"/>
    </source>
</evidence>
<dbReference type="Gene3D" id="1.10.8.60">
    <property type="match status" value="1"/>
</dbReference>
<dbReference type="PANTHER" id="PTHR32071">
    <property type="entry name" value="TRANSCRIPTIONAL REGULATORY PROTEIN"/>
    <property type="match status" value="1"/>
</dbReference>
<reference evidence="6 7" key="1">
    <citation type="submission" date="2017-11" db="EMBL/GenBank/DDBJ databases">
        <title>Infants hospitalized years apart are colonized by the same room-sourced microbial strains.</title>
        <authorList>
            <person name="Brooks B."/>
            <person name="Olm M.R."/>
            <person name="Firek B.A."/>
            <person name="Baker R."/>
            <person name="Thomas B.C."/>
            <person name="Morowitz M.J."/>
            <person name="Banfield J.F."/>
        </authorList>
    </citation>
    <scope>NUCLEOTIDE SEQUENCE [LARGE SCALE GENOMIC DNA]</scope>
    <source>
        <strain evidence="6">S2_009_000_R2_76</strain>
    </source>
</reference>
<evidence type="ECO:0000313" key="7">
    <source>
        <dbReference type="Proteomes" id="UP000249645"/>
    </source>
</evidence>
<keyword evidence="4" id="KW-0804">Transcription</keyword>
<protein>
    <submittedName>
        <fullName evidence="6">Sigma-54-dependent Fis family transcriptional regulator</fullName>
    </submittedName>
</protein>
<dbReference type="EMBL" id="QFOI01000452">
    <property type="protein sequence ID" value="PZP42139.1"/>
    <property type="molecule type" value="Genomic_DNA"/>
</dbReference>
<keyword evidence="2" id="KW-0067">ATP-binding</keyword>
<dbReference type="GO" id="GO:0005524">
    <property type="term" value="F:ATP binding"/>
    <property type="evidence" value="ECO:0007669"/>
    <property type="project" value="UniProtKB-KW"/>
</dbReference>
<dbReference type="SUPFAM" id="SSF52540">
    <property type="entry name" value="P-loop containing nucleoside triphosphate hydrolases"/>
    <property type="match status" value="1"/>
</dbReference>
<dbReference type="GO" id="GO:0043565">
    <property type="term" value="F:sequence-specific DNA binding"/>
    <property type="evidence" value="ECO:0007669"/>
    <property type="project" value="InterPro"/>
</dbReference>
<comment type="caution">
    <text evidence="6">The sequence shown here is derived from an EMBL/GenBank/DDBJ whole genome shotgun (WGS) entry which is preliminary data.</text>
</comment>
<dbReference type="PANTHER" id="PTHR32071:SF121">
    <property type="entry name" value="SIGMA L-DEPENDENT TRANSCRIPTIONAL REGULATOR YQIR-RELATED"/>
    <property type="match status" value="1"/>
</dbReference>
<dbReference type="GO" id="GO:0006355">
    <property type="term" value="P:regulation of DNA-templated transcription"/>
    <property type="evidence" value="ECO:0007669"/>
    <property type="project" value="InterPro"/>
</dbReference>
<sequence length="156" mass="17907">FRQDLFFRLNIVDIHLPALHERKEDIEALTKVLIVQLAPLYDKINCTFSDTYLEKLKQWYWPGNIRELRNVLERSIVLSNSNQLTEETLPLEMISNSLNSNANGTKLLSAFSLSSAEKLHIQKVLNYTKGNKAEAARLLEIGAATLYRKIEEYGLV</sequence>
<dbReference type="InterPro" id="IPR009057">
    <property type="entry name" value="Homeodomain-like_sf"/>
</dbReference>
<accession>A0A2W5GIW0</accession>
<dbReference type="SUPFAM" id="SSF46689">
    <property type="entry name" value="Homeodomain-like"/>
    <property type="match status" value="1"/>
</dbReference>
<evidence type="ECO:0000256" key="3">
    <source>
        <dbReference type="ARBA" id="ARBA00023015"/>
    </source>
</evidence>
<dbReference type="PROSITE" id="PS00688">
    <property type="entry name" value="SIGMA54_INTERACT_3"/>
    <property type="match status" value="1"/>
</dbReference>
<organism evidence="6 7">
    <name type="scientific">Pseudopedobacter saltans</name>
    <dbReference type="NCBI Taxonomy" id="151895"/>
    <lineage>
        <taxon>Bacteria</taxon>
        <taxon>Pseudomonadati</taxon>
        <taxon>Bacteroidota</taxon>
        <taxon>Sphingobacteriia</taxon>
        <taxon>Sphingobacteriales</taxon>
        <taxon>Sphingobacteriaceae</taxon>
        <taxon>Pseudopedobacter</taxon>
    </lineage>
</organism>